<proteinExistence type="predicted"/>
<reference evidence="15" key="1">
    <citation type="submission" date="2020-06" db="EMBL/GenBank/DDBJ databases">
        <title>Draft genomic sequecing of Geomonas sp. Red745.</title>
        <authorList>
            <person name="Itoh H."/>
            <person name="Xu Z.X."/>
            <person name="Ushijima N."/>
            <person name="Masuda Y."/>
            <person name="Shiratori Y."/>
            <person name="Senoo K."/>
        </authorList>
    </citation>
    <scope>NUCLEOTIDE SEQUENCE [LARGE SCALE GENOMIC DNA]</scope>
    <source>
        <strain evidence="15">Red745</strain>
    </source>
</reference>
<dbReference type="InterPro" id="IPR005467">
    <property type="entry name" value="His_kinase_dom"/>
</dbReference>
<dbReference type="SUPFAM" id="SSF52172">
    <property type="entry name" value="CheY-like"/>
    <property type="match status" value="1"/>
</dbReference>
<evidence type="ECO:0000256" key="3">
    <source>
        <dbReference type="ARBA" id="ARBA00012438"/>
    </source>
</evidence>
<dbReference type="InterPro" id="IPR001789">
    <property type="entry name" value="Sig_transdc_resp-reg_receiver"/>
</dbReference>
<evidence type="ECO:0000256" key="5">
    <source>
        <dbReference type="ARBA" id="ARBA00022553"/>
    </source>
</evidence>
<dbReference type="InterPro" id="IPR003594">
    <property type="entry name" value="HATPase_dom"/>
</dbReference>
<keyword evidence="8 10" id="KW-0472">Membrane</keyword>
<keyword evidence="4" id="KW-1003">Cell membrane</keyword>
<dbReference type="CDD" id="cd12914">
    <property type="entry name" value="PDC1_DGC_like"/>
    <property type="match status" value="1"/>
</dbReference>
<dbReference type="InterPro" id="IPR036097">
    <property type="entry name" value="HisK_dim/P_sf"/>
</dbReference>
<dbReference type="Pfam" id="PF00512">
    <property type="entry name" value="HisKA"/>
    <property type="match status" value="1"/>
</dbReference>
<dbReference type="PRINTS" id="PR00344">
    <property type="entry name" value="BCTRLSENSOR"/>
</dbReference>
<dbReference type="NCBIfam" id="TIGR00229">
    <property type="entry name" value="sensory_box"/>
    <property type="match status" value="1"/>
</dbReference>
<keyword evidence="6 10" id="KW-0812">Transmembrane</keyword>
<dbReference type="CDD" id="cd00156">
    <property type="entry name" value="REC"/>
    <property type="match status" value="1"/>
</dbReference>
<comment type="caution">
    <text evidence="14">The sequence shown here is derived from an EMBL/GenBank/DDBJ whole genome shotgun (WGS) entry which is preliminary data.</text>
</comment>
<dbReference type="SUPFAM" id="SSF47384">
    <property type="entry name" value="Homodimeric domain of signal transducing histidine kinase"/>
    <property type="match status" value="1"/>
</dbReference>
<keyword evidence="7 10" id="KW-1133">Transmembrane helix</keyword>
<dbReference type="PANTHER" id="PTHR43065">
    <property type="entry name" value="SENSOR HISTIDINE KINASE"/>
    <property type="match status" value="1"/>
</dbReference>
<evidence type="ECO:0000259" key="11">
    <source>
        <dbReference type="PROSITE" id="PS50109"/>
    </source>
</evidence>
<feature type="transmembrane region" description="Helical" evidence="10">
    <location>
        <begin position="20"/>
        <end position="43"/>
    </location>
</feature>
<dbReference type="SUPFAM" id="SSF55785">
    <property type="entry name" value="PYP-like sensor domain (PAS domain)"/>
    <property type="match status" value="1"/>
</dbReference>
<gene>
    <name evidence="14" type="ORF">GMLC_19400</name>
</gene>
<dbReference type="Pfam" id="PF08448">
    <property type="entry name" value="PAS_4"/>
    <property type="match status" value="1"/>
</dbReference>
<evidence type="ECO:0000256" key="2">
    <source>
        <dbReference type="ARBA" id="ARBA00004651"/>
    </source>
</evidence>
<sequence length="875" mass="97967">MEQVPELRQKKDALASRRFLMRLMTGVLVVLVSVTGLAVLSLYRSKQQYDSRIAVQTQNLAQSLNLSLTGILDKASVAIFAVKKELEQQAQTGGVNPERIHNYLAEHKARLPEVDGLRVADAQGFIRYADHSTDLPRINLSHRDYFKELRDNPQRRVVIGKPVLGMLSKKWQVLIATRVDNPDGSFAGIAYAAISLDYLSRLFATLDLGHDGVINLRDRDLHVVVRYPDISGNPTVGSKLVSRELKALVGAGRNKGTYQSKGSVDPIERVISFQKLPDYPLYIAAGLSISENLAPWYQEVKGTLALCLLLSAILSLSALLRYRKYQQEKLGERRLSEYQEQLEETVQLRTSELELRNRQLADEIGLRKQAEAELEKAAVIMQKMSDVVLWVSADGKILYANDAASKLHGYSGENLRRMTVLDLNPNFDAASWQSHWEDLKREGTLTIETLNRSLSGREFPVEVTANYLCLDGAEFNCAIIRDITERREAEGEKQLLMQQLFQAQKIESVGRLAGGIAHDFNNLLTPILGYAELLKMDLPPEGNHYRRVDLITQAGDKAKVLIKQLLGFGRQQVLDMKLVDVNEVVRDFYEILRRTIRESIDIRLSLCQESLGVRADVNQLEQIVMNLAVNAQDAIGDRGAIRIETARIVVDQEYARQHAEASPGEYLMLAVIDNGSGMSEEIRSHIFEPFFTTKGIGKGTGLGLATIYGLVKQHNGHISVESEPGRGTVFKVFLPVTGEAREAAVPVPERLPRQRAREARLLLVEDSEVVRDMVADLMVSSGYRPLVAATPMQALRLAHQHDIDLMVTDVVMPDMSGPELYRELVKIRPEAKVLYMSGYTFDVEVEGRDLDEGIHFLQKPFAVNDLTDKIDTILG</sequence>
<comment type="catalytic activity">
    <reaction evidence="1">
        <text>ATP + protein L-histidine = ADP + protein N-phospho-L-histidine.</text>
        <dbReference type="EC" id="2.7.13.3"/>
    </reaction>
</comment>
<dbReference type="InterPro" id="IPR033479">
    <property type="entry name" value="dCache_1"/>
</dbReference>
<name>A0A6V8N7A1_9BACT</name>
<dbReference type="Pfam" id="PF02518">
    <property type="entry name" value="HATPase_c"/>
    <property type="match status" value="1"/>
</dbReference>
<feature type="domain" description="Histidine kinase" evidence="11">
    <location>
        <begin position="515"/>
        <end position="738"/>
    </location>
</feature>
<dbReference type="GO" id="GO:0000155">
    <property type="term" value="F:phosphorelay sensor kinase activity"/>
    <property type="evidence" value="ECO:0007669"/>
    <property type="project" value="InterPro"/>
</dbReference>
<dbReference type="Gene3D" id="3.30.565.10">
    <property type="entry name" value="Histidine kinase-like ATPase, C-terminal domain"/>
    <property type="match status" value="1"/>
</dbReference>
<dbReference type="InterPro" id="IPR011006">
    <property type="entry name" value="CheY-like_superfamily"/>
</dbReference>
<dbReference type="PROSITE" id="PS50112">
    <property type="entry name" value="PAS"/>
    <property type="match status" value="1"/>
</dbReference>
<dbReference type="RefSeq" id="WP_183360891.1">
    <property type="nucleotide sequence ID" value="NZ_BLXZ01000003.1"/>
</dbReference>
<dbReference type="InterPro" id="IPR004358">
    <property type="entry name" value="Sig_transdc_His_kin-like_C"/>
</dbReference>
<dbReference type="CDD" id="cd00082">
    <property type="entry name" value="HisKA"/>
    <property type="match status" value="1"/>
</dbReference>
<dbReference type="SMART" id="SM00448">
    <property type="entry name" value="REC"/>
    <property type="match status" value="1"/>
</dbReference>
<organism evidence="14 15">
    <name type="scientific">Geomonas limicola</name>
    <dbReference type="NCBI Taxonomy" id="2740186"/>
    <lineage>
        <taxon>Bacteria</taxon>
        <taxon>Pseudomonadati</taxon>
        <taxon>Thermodesulfobacteriota</taxon>
        <taxon>Desulfuromonadia</taxon>
        <taxon>Geobacterales</taxon>
        <taxon>Geobacteraceae</taxon>
        <taxon>Geomonas</taxon>
    </lineage>
</organism>
<keyword evidence="15" id="KW-1185">Reference proteome</keyword>
<dbReference type="CDD" id="cd00130">
    <property type="entry name" value="PAS"/>
    <property type="match status" value="1"/>
</dbReference>
<dbReference type="Pfam" id="PF00072">
    <property type="entry name" value="Response_reg"/>
    <property type="match status" value="1"/>
</dbReference>
<dbReference type="SUPFAM" id="SSF55874">
    <property type="entry name" value="ATPase domain of HSP90 chaperone/DNA topoisomerase II/histidine kinase"/>
    <property type="match status" value="1"/>
</dbReference>
<evidence type="ECO:0000256" key="8">
    <source>
        <dbReference type="ARBA" id="ARBA00023136"/>
    </source>
</evidence>
<dbReference type="GO" id="GO:0005886">
    <property type="term" value="C:plasma membrane"/>
    <property type="evidence" value="ECO:0007669"/>
    <property type="project" value="UniProtKB-SubCell"/>
</dbReference>
<dbReference type="InterPro" id="IPR000014">
    <property type="entry name" value="PAS"/>
</dbReference>
<dbReference type="AlphaFoldDB" id="A0A6V8N7A1"/>
<feature type="modified residue" description="4-aspartylphosphate" evidence="9">
    <location>
        <position position="809"/>
    </location>
</feature>
<evidence type="ECO:0000256" key="4">
    <source>
        <dbReference type="ARBA" id="ARBA00022475"/>
    </source>
</evidence>
<evidence type="ECO:0000313" key="14">
    <source>
        <dbReference type="EMBL" id="GFO68361.1"/>
    </source>
</evidence>
<dbReference type="Gene3D" id="1.10.287.130">
    <property type="match status" value="1"/>
</dbReference>
<evidence type="ECO:0000256" key="9">
    <source>
        <dbReference type="PROSITE-ProRule" id="PRU00169"/>
    </source>
</evidence>
<dbReference type="EC" id="2.7.13.3" evidence="3"/>
<dbReference type="Proteomes" id="UP000587586">
    <property type="component" value="Unassembled WGS sequence"/>
</dbReference>
<protein>
    <recommendedName>
        <fullName evidence="3">histidine kinase</fullName>
        <ecNumber evidence="3">2.7.13.3</ecNumber>
    </recommendedName>
</protein>
<evidence type="ECO:0000256" key="7">
    <source>
        <dbReference type="ARBA" id="ARBA00022989"/>
    </source>
</evidence>
<dbReference type="PROSITE" id="PS50110">
    <property type="entry name" value="RESPONSE_REGULATORY"/>
    <property type="match status" value="1"/>
</dbReference>
<dbReference type="PANTHER" id="PTHR43065:SF42">
    <property type="entry name" value="TWO-COMPONENT SENSOR PPRA"/>
    <property type="match status" value="1"/>
</dbReference>
<evidence type="ECO:0000313" key="15">
    <source>
        <dbReference type="Proteomes" id="UP000587586"/>
    </source>
</evidence>
<feature type="domain" description="PAS" evidence="13">
    <location>
        <begin position="373"/>
        <end position="415"/>
    </location>
</feature>
<dbReference type="CDD" id="cd12915">
    <property type="entry name" value="PDC2_DGC_like"/>
    <property type="match status" value="1"/>
</dbReference>
<dbReference type="SMART" id="SM00091">
    <property type="entry name" value="PAS"/>
    <property type="match status" value="1"/>
</dbReference>
<dbReference type="InterPro" id="IPR035965">
    <property type="entry name" value="PAS-like_dom_sf"/>
</dbReference>
<comment type="subcellular location">
    <subcellularLocation>
        <location evidence="2">Cell membrane</location>
        <topology evidence="2">Multi-pass membrane protein</topology>
    </subcellularLocation>
</comment>
<dbReference type="Gene3D" id="3.40.50.2300">
    <property type="match status" value="1"/>
</dbReference>
<evidence type="ECO:0000259" key="13">
    <source>
        <dbReference type="PROSITE" id="PS50112"/>
    </source>
</evidence>
<evidence type="ECO:0000256" key="6">
    <source>
        <dbReference type="ARBA" id="ARBA00022692"/>
    </source>
</evidence>
<evidence type="ECO:0000259" key="12">
    <source>
        <dbReference type="PROSITE" id="PS50110"/>
    </source>
</evidence>
<accession>A0A6V8N7A1</accession>
<dbReference type="SMART" id="SM00387">
    <property type="entry name" value="HATPase_c"/>
    <property type="match status" value="1"/>
</dbReference>
<dbReference type="PROSITE" id="PS50109">
    <property type="entry name" value="HIS_KIN"/>
    <property type="match status" value="1"/>
</dbReference>
<dbReference type="InterPro" id="IPR013656">
    <property type="entry name" value="PAS_4"/>
</dbReference>
<dbReference type="EMBL" id="BLXZ01000003">
    <property type="protein sequence ID" value="GFO68361.1"/>
    <property type="molecule type" value="Genomic_DNA"/>
</dbReference>
<evidence type="ECO:0000256" key="10">
    <source>
        <dbReference type="SAM" id="Phobius"/>
    </source>
</evidence>
<dbReference type="Pfam" id="PF02743">
    <property type="entry name" value="dCache_1"/>
    <property type="match status" value="1"/>
</dbReference>
<dbReference type="Gene3D" id="3.30.450.20">
    <property type="entry name" value="PAS domain"/>
    <property type="match status" value="3"/>
</dbReference>
<evidence type="ECO:0000256" key="1">
    <source>
        <dbReference type="ARBA" id="ARBA00000085"/>
    </source>
</evidence>
<dbReference type="InterPro" id="IPR036890">
    <property type="entry name" value="HATPase_C_sf"/>
</dbReference>
<feature type="domain" description="Response regulatory" evidence="12">
    <location>
        <begin position="760"/>
        <end position="874"/>
    </location>
</feature>
<keyword evidence="5 9" id="KW-0597">Phosphoprotein</keyword>
<dbReference type="SMART" id="SM00388">
    <property type="entry name" value="HisKA"/>
    <property type="match status" value="1"/>
</dbReference>
<dbReference type="InterPro" id="IPR003661">
    <property type="entry name" value="HisK_dim/P_dom"/>
</dbReference>